<dbReference type="STRING" id="1798406.A3A04_00210"/>
<evidence type="ECO:0000256" key="5">
    <source>
        <dbReference type="ARBA" id="ARBA00022927"/>
    </source>
</evidence>
<dbReference type="AlphaFoldDB" id="A0A1G1ZMV0"/>
<dbReference type="InterPro" id="IPR005807">
    <property type="entry name" value="SecE_bac"/>
</dbReference>
<dbReference type="PANTHER" id="PTHR33910">
    <property type="entry name" value="PROTEIN TRANSLOCASE SUBUNIT SECE"/>
    <property type="match status" value="1"/>
</dbReference>
<dbReference type="HAMAP" id="MF_00422">
    <property type="entry name" value="SecE"/>
    <property type="match status" value="1"/>
</dbReference>
<dbReference type="Pfam" id="PF00584">
    <property type="entry name" value="SecE"/>
    <property type="match status" value="1"/>
</dbReference>
<dbReference type="GO" id="GO:0006605">
    <property type="term" value="P:protein targeting"/>
    <property type="evidence" value="ECO:0007669"/>
    <property type="project" value="UniProtKB-UniRule"/>
</dbReference>
<accession>A0A1G1ZMV0</accession>
<proteinExistence type="inferred from homology"/>
<evidence type="ECO:0000256" key="1">
    <source>
        <dbReference type="ARBA" id="ARBA00004370"/>
    </source>
</evidence>
<keyword evidence="3 9" id="KW-1003">Cell membrane</keyword>
<keyword evidence="4 9" id="KW-0812">Transmembrane</keyword>
<evidence type="ECO:0000256" key="2">
    <source>
        <dbReference type="ARBA" id="ARBA00022448"/>
    </source>
</evidence>
<evidence type="ECO:0000256" key="9">
    <source>
        <dbReference type="HAMAP-Rule" id="MF_00422"/>
    </source>
</evidence>
<comment type="function">
    <text evidence="9">Essential subunit of the Sec protein translocation channel SecYEG. Clamps together the 2 halves of SecY. May contact the channel plug during translocation.</text>
</comment>
<dbReference type="GO" id="GO:0009306">
    <property type="term" value="P:protein secretion"/>
    <property type="evidence" value="ECO:0007669"/>
    <property type="project" value="UniProtKB-UniRule"/>
</dbReference>
<dbReference type="Gene3D" id="1.20.5.1030">
    <property type="entry name" value="Preprotein translocase secy subunit"/>
    <property type="match status" value="1"/>
</dbReference>
<dbReference type="GO" id="GO:0005886">
    <property type="term" value="C:plasma membrane"/>
    <property type="evidence" value="ECO:0007669"/>
    <property type="project" value="UniProtKB-SubCell"/>
</dbReference>
<dbReference type="InterPro" id="IPR001901">
    <property type="entry name" value="Translocase_SecE/Sec61-g"/>
</dbReference>
<dbReference type="GO" id="GO:0043952">
    <property type="term" value="P:protein transport by the Sec complex"/>
    <property type="evidence" value="ECO:0007669"/>
    <property type="project" value="UniProtKB-UniRule"/>
</dbReference>
<evidence type="ECO:0000256" key="3">
    <source>
        <dbReference type="ARBA" id="ARBA00022475"/>
    </source>
</evidence>
<keyword evidence="8 9" id="KW-0472">Membrane</keyword>
<dbReference type="GO" id="GO:0008320">
    <property type="term" value="F:protein transmembrane transporter activity"/>
    <property type="evidence" value="ECO:0007669"/>
    <property type="project" value="UniProtKB-UniRule"/>
</dbReference>
<evidence type="ECO:0000313" key="11">
    <source>
        <dbReference type="Proteomes" id="UP000178517"/>
    </source>
</evidence>
<dbReference type="NCBIfam" id="TIGR00964">
    <property type="entry name" value="secE_bact"/>
    <property type="match status" value="1"/>
</dbReference>
<dbReference type="Proteomes" id="UP000178517">
    <property type="component" value="Unassembled WGS sequence"/>
</dbReference>
<gene>
    <name evidence="9" type="primary">secE</name>
    <name evidence="10" type="ORF">A3A04_00210</name>
</gene>
<evidence type="ECO:0000256" key="8">
    <source>
        <dbReference type="ARBA" id="ARBA00023136"/>
    </source>
</evidence>
<dbReference type="InterPro" id="IPR038379">
    <property type="entry name" value="SecE_sf"/>
</dbReference>
<organism evidence="10 11">
    <name type="scientific">Candidatus Harrisonbacteria bacterium RIFCSPLOWO2_01_FULL_40_28</name>
    <dbReference type="NCBI Taxonomy" id="1798406"/>
    <lineage>
        <taxon>Bacteria</taxon>
        <taxon>Candidatus Harrisoniibacteriota</taxon>
    </lineage>
</organism>
<evidence type="ECO:0000256" key="4">
    <source>
        <dbReference type="ARBA" id="ARBA00022692"/>
    </source>
</evidence>
<dbReference type="PANTHER" id="PTHR33910:SF1">
    <property type="entry name" value="PROTEIN TRANSLOCASE SUBUNIT SECE"/>
    <property type="match status" value="1"/>
</dbReference>
<comment type="caution">
    <text evidence="10">The sequence shown here is derived from an EMBL/GenBank/DDBJ whole genome shotgun (WGS) entry which is preliminary data.</text>
</comment>
<dbReference type="GO" id="GO:0065002">
    <property type="term" value="P:intracellular protein transmembrane transport"/>
    <property type="evidence" value="ECO:0007669"/>
    <property type="project" value="UniProtKB-UniRule"/>
</dbReference>
<comment type="similarity">
    <text evidence="9">Belongs to the SecE/SEC61-gamma family.</text>
</comment>
<name>A0A1G1ZMV0_9BACT</name>
<keyword evidence="7 9" id="KW-0811">Translocation</keyword>
<evidence type="ECO:0000256" key="7">
    <source>
        <dbReference type="ARBA" id="ARBA00023010"/>
    </source>
</evidence>
<evidence type="ECO:0000313" key="10">
    <source>
        <dbReference type="EMBL" id="OGY65456.1"/>
    </source>
</evidence>
<feature type="transmembrane region" description="Helical" evidence="9">
    <location>
        <begin position="30"/>
        <end position="56"/>
    </location>
</feature>
<keyword evidence="2 9" id="KW-0813">Transport</keyword>
<reference evidence="10 11" key="1">
    <citation type="journal article" date="2016" name="Nat. Commun.">
        <title>Thousands of microbial genomes shed light on interconnected biogeochemical processes in an aquifer system.</title>
        <authorList>
            <person name="Anantharaman K."/>
            <person name="Brown C.T."/>
            <person name="Hug L.A."/>
            <person name="Sharon I."/>
            <person name="Castelle C.J."/>
            <person name="Probst A.J."/>
            <person name="Thomas B.C."/>
            <person name="Singh A."/>
            <person name="Wilkins M.J."/>
            <person name="Karaoz U."/>
            <person name="Brodie E.L."/>
            <person name="Williams K.H."/>
            <person name="Hubbard S.S."/>
            <person name="Banfield J.F."/>
        </authorList>
    </citation>
    <scope>NUCLEOTIDE SEQUENCE [LARGE SCALE GENOMIC DNA]</scope>
</reference>
<evidence type="ECO:0000256" key="6">
    <source>
        <dbReference type="ARBA" id="ARBA00022989"/>
    </source>
</evidence>
<comment type="subcellular location">
    <subcellularLocation>
        <location evidence="9">Cell membrane</location>
        <topology evidence="9">Single-pass membrane protein</topology>
    </subcellularLocation>
    <subcellularLocation>
        <location evidence="1">Membrane</location>
    </subcellularLocation>
</comment>
<dbReference type="EMBL" id="MHJI01000016">
    <property type="protein sequence ID" value="OGY65456.1"/>
    <property type="molecule type" value="Genomic_DNA"/>
</dbReference>
<keyword evidence="5 9" id="KW-0653">Protein transport</keyword>
<sequence length="61" mass="7220">MLERIKVFFQESRRELEQVNWPSKSETVRLTSTVIIVSLLVALVLGFFDTLFRYLINIFLV</sequence>
<protein>
    <recommendedName>
        <fullName evidence="9">Protein translocase subunit SecE</fullName>
    </recommendedName>
</protein>
<keyword evidence="6 9" id="KW-1133">Transmembrane helix</keyword>
<comment type="subunit">
    <text evidence="9">Component of the Sec protein translocase complex. Heterotrimer consisting of SecY, SecE and SecG subunits. The heterotrimers can form oligomers, although 1 heterotrimer is thought to be able to translocate proteins. Interacts with the ribosome. Interacts with SecDF, and other proteins may be involved. Interacts with SecA.</text>
</comment>